<dbReference type="InterPro" id="IPR036962">
    <property type="entry name" value="Glyco_hydro_3_N_sf"/>
</dbReference>
<evidence type="ECO:0000256" key="8">
    <source>
        <dbReference type="ARBA" id="ARBA00023277"/>
    </source>
</evidence>
<dbReference type="InterPro" id="IPR013783">
    <property type="entry name" value="Ig-like_fold"/>
</dbReference>
<keyword evidence="10" id="KW-0624">Polysaccharide degradation</keyword>
<evidence type="ECO:0000256" key="5">
    <source>
        <dbReference type="ARBA" id="ARBA00022801"/>
    </source>
</evidence>
<dbReference type="OrthoDB" id="47059at2759"/>
<reference evidence="16 17" key="1">
    <citation type="journal article" date="2014" name="Genome Announc.">
        <title>Draft genome sequence of the pathogenic fungus Scedosporium apiospermum.</title>
        <authorList>
            <person name="Vandeputte P."/>
            <person name="Ghamrawi S."/>
            <person name="Rechenmann M."/>
            <person name="Iltis A."/>
            <person name="Giraud S."/>
            <person name="Fleury M."/>
            <person name="Thornton C."/>
            <person name="Delhaes L."/>
            <person name="Meyer W."/>
            <person name="Papon N."/>
            <person name="Bouchara J.P."/>
        </authorList>
    </citation>
    <scope>NUCLEOTIDE SEQUENCE [LARGE SCALE GENOMIC DNA]</scope>
    <source>
        <strain evidence="16 17">IHEM 14462</strain>
    </source>
</reference>
<dbReference type="InterPro" id="IPR050288">
    <property type="entry name" value="Cellulose_deg_GH3"/>
</dbReference>
<dbReference type="VEuPathDB" id="FungiDB:SAPIO_CDS10749"/>
<comment type="pathway">
    <text evidence="2">Glycan metabolism; cellulose degradation.</text>
</comment>
<dbReference type="InterPro" id="IPR026891">
    <property type="entry name" value="Fn3-like"/>
</dbReference>
<evidence type="ECO:0000256" key="10">
    <source>
        <dbReference type="ARBA" id="ARBA00023326"/>
    </source>
</evidence>
<keyword evidence="7" id="KW-0325">Glycoprotein</keyword>
<dbReference type="AlphaFoldDB" id="A0A084FUG0"/>
<dbReference type="EC" id="3.2.1.21" evidence="4"/>
<dbReference type="EMBL" id="JOWA01000176">
    <property type="protein sequence ID" value="KEZ38722.1"/>
    <property type="molecule type" value="Genomic_DNA"/>
</dbReference>
<name>A0A084FUG0_PSEDA</name>
<dbReference type="Gene3D" id="2.60.120.260">
    <property type="entry name" value="Galactose-binding domain-like"/>
    <property type="match status" value="1"/>
</dbReference>
<evidence type="ECO:0000256" key="11">
    <source>
        <dbReference type="ARBA" id="ARBA00039569"/>
    </source>
</evidence>
<keyword evidence="6" id="KW-0136">Cellulose degradation</keyword>
<feature type="domain" description="PA14" evidence="15">
    <location>
        <begin position="395"/>
        <end position="554"/>
    </location>
</feature>
<dbReference type="SUPFAM" id="SSF51445">
    <property type="entry name" value="(Trans)glycosidases"/>
    <property type="match status" value="1"/>
</dbReference>
<keyword evidence="5" id="KW-0378">Hydrolase</keyword>
<dbReference type="PANTHER" id="PTHR42715:SF27">
    <property type="entry name" value="BETA-GLUCOSIDASE-RELATED"/>
    <property type="match status" value="1"/>
</dbReference>
<dbReference type="RefSeq" id="XP_016638521.1">
    <property type="nucleotide sequence ID" value="XM_016784291.1"/>
</dbReference>
<evidence type="ECO:0000256" key="1">
    <source>
        <dbReference type="ARBA" id="ARBA00000448"/>
    </source>
</evidence>
<dbReference type="InterPro" id="IPR001764">
    <property type="entry name" value="Glyco_hydro_3_N"/>
</dbReference>
<dbReference type="PRINTS" id="PR00133">
    <property type="entry name" value="GLHYDRLASE3"/>
</dbReference>
<dbReference type="SMART" id="SM00758">
    <property type="entry name" value="PA14"/>
    <property type="match status" value="1"/>
</dbReference>
<evidence type="ECO:0000256" key="4">
    <source>
        <dbReference type="ARBA" id="ARBA00012744"/>
    </source>
</evidence>
<dbReference type="GO" id="GO:0008422">
    <property type="term" value="F:beta-glucosidase activity"/>
    <property type="evidence" value="ECO:0007669"/>
    <property type="project" value="UniProtKB-EC"/>
</dbReference>
<dbReference type="SMART" id="SM01217">
    <property type="entry name" value="Fn3_like"/>
    <property type="match status" value="1"/>
</dbReference>
<dbReference type="InterPro" id="IPR011658">
    <property type="entry name" value="PA14_dom"/>
</dbReference>
<dbReference type="GeneID" id="27719976"/>
<keyword evidence="9" id="KW-0326">Glycosidase</keyword>
<sequence>MADINVEEVLKKLTLSEKVDLVAGIDFWHTKSIPEKGIPSLRFTDGPNGVRGTKFFNGVRAACFPCGTSLGSTFNAPLLEEAGKKMGEEAKLKGAHVILGPTMNMQRGPLGGRGFESLSEDPVLSGLGSAALIKGIQSTGVQATAKHFVCNDHEHKRNAVQVKVTERALREIYALPFQICVRDAAPGAFMTGYNGVNGEYCSESPKLIDGLLRKEWGWDGAVMSDWYGTYSTTASVHAGLDIEMPGPSRFRGDALKFNVSTDKVREHILDERVRGVLKLVKACAASGVPENAPEVTGDTPETAGLLRRIGNEGIVLLKNDREVLPLKKDKKTVVIGPNAKVATFHGGGSAALAPYYAVTPFAGITSKLTSTPKYTIGANSHKILPLLDGLLKTPDGKPGFLMKVYNEPPSVPDREVQEEYVITKTELLFIDYSSPKIKSGTWYADFDGSFAVEEDCEWEFSLIVCGTARLYINGKLVVDNSVNQTQGSHFFSQATIEEKGRIQLKKGEIYAIKVEFGSTPTSELSKSRSLFGNGILRVGGCLVIEDKKEIEKAAALVRDADQVIICAGLNADWESEGFDRESMDLPGHLDAMIAAVADVNPNTVVVMQSGTPVTMPWISKVPAVVQAWYGGNETGNCIADVLFGDANPSGKLPLSFPKTVQDNPSFLHFRTEAGRTLYGEDIYVGYRFYEYVNREVLFPFGHGLSYTTFEFSDLSVEEDKDGKISVTVTVKNTGSRKGAEVVQVYVAPKQAAEVSRPIKELKGFAKVELEAGESKPVVVEIETKYAFSYFDEVRNKWCVEKGEYEIIVSNSSQIKEGQAVSGLIRIAETWWWSGV</sequence>
<evidence type="ECO:0000256" key="7">
    <source>
        <dbReference type="ARBA" id="ARBA00023180"/>
    </source>
</evidence>
<comment type="caution">
    <text evidence="16">The sequence shown here is derived from an EMBL/GenBank/DDBJ whole genome shotgun (WGS) entry which is preliminary data.</text>
</comment>
<evidence type="ECO:0000256" key="6">
    <source>
        <dbReference type="ARBA" id="ARBA00023001"/>
    </source>
</evidence>
<dbReference type="Gene3D" id="2.60.40.10">
    <property type="entry name" value="Immunoglobulins"/>
    <property type="match status" value="1"/>
</dbReference>
<dbReference type="Pfam" id="PF07691">
    <property type="entry name" value="PA14"/>
    <property type="match status" value="1"/>
</dbReference>
<evidence type="ECO:0000256" key="14">
    <source>
        <dbReference type="ARBA" id="ARBA00041809"/>
    </source>
</evidence>
<evidence type="ECO:0000313" key="17">
    <source>
        <dbReference type="Proteomes" id="UP000028545"/>
    </source>
</evidence>
<proteinExistence type="inferred from homology"/>
<keyword evidence="17" id="KW-1185">Reference proteome</keyword>
<dbReference type="PROSITE" id="PS51820">
    <property type="entry name" value="PA14"/>
    <property type="match status" value="1"/>
</dbReference>
<dbReference type="Pfam" id="PF00933">
    <property type="entry name" value="Glyco_hydro_3"/>
    <property type="match status" value="1"/>
</dbReference>
<evidence type="ECO:0000256" key="3">
    <source>
        <dbReference type="ARBA" id="ARBA00005336"/>
    </source>
</evidence>
<dbReference type="Pfam" id="PF14310">
    <property type="entry name" value="Fn3-like"/>
    <property type="match status" value="1"/>
</dbReference>
<dbReference type="Proteomes" id="UP000028545">
    <property type="component" value="Unassembled WGS sequence"/>
</dbReference>
<dbReference type="FunFam" id="2.60.40.10:FF:000495">
    <property type="entry name" value="Periplasmic beta-glucosidase"/>
    <property type="match status" value="1"/>
</dbReference>
<dbReference type="SUPFAM" id="SSF52279">
    <property type="entry name" value="Beta-D-glucan exohydrolase, C-terminal domain"/>
    <property type="match status" value="1"/>
</dbReference>
<comment type="similarity">
    <text evidence="3">Belongs to the glycosyl hydrolase 3 family.</text>
</comment>
<protein>
    <recommendedName>
        <fullName evidence="11">Probable beta-glucosidase I</fullName>
        <ecNumber evidence="4">3.2.1.21</ecNumber>
    </recommendedName>
    <alternativeName>
        <fullName evidence="12">Beta-D-glucoside glucohydrolase I</fullName>
    </alternativeName>
    <alternativeName>
        <fullName evidence="13">Cellobiase I</fullName>
    </alternativeName>
    <alternativeName>
        <fullName evidence="14">Gentiobiase I</fullName>
    </alternativeName>
</protein>
<dbReference type="Pfam" id="PF01915">
    <property type="entry name" value="Glyco_hydro_3_C"/>
    <property type="match status" value="1"/>
</dbReference>
<organism evidence="16 17">
    <name type="scientific">Pseudallescheria apiosperma</name>
    <name type="common">Scedosporium apiospermum</name>
    <dbReference type="NCBI Taxonomy" id="563466"/>
    <lineage>
        <taxon>Eukaryota</taxon>
        <taxon>Fungi</taxon>
        <taxon>Dikarya</taxon>
        <taxon>Ascomycota</taxon>
        <taxon>Pezizomycotina</taxon>
        <taxon>Sordariomycetes</taxon>
        <taxon>Hypocreomycetidae</taxon>
        <taxon>Microascales</taxon>
        <taxon>Microascaceae</taxon>
        <taxon>Scedosporium</taxon>
    </lineage>
</organism>
<dbReference type="HOGENOM" id="CLU_004542_4_0_1"/>
<evidence type="ECO:0000256" key="12">
    <source>
        <dbReference type="ARBA" id="ARBA00041279"/>
    </source>
</evidence>
<comment type="catalytic activity">
    <reaction evidence="1">
        <text>Hydrolysis of terminal, non-reducing beta-D-glucosyl residues with release of beta-D-glucose.</text>
        <dbReference type="EC" id="3.2.1.21"/>
    </reaction>
</comment>
<dbReference type="InterPro" id="IPR017853">
    <property type="entry name" value="GH"/>
</dbReference>
<dbReference type="PANTHER" id="PTHR42715">
    <property type="entry name" value="BETA-GLUCOSIDASE"/>
    <property type="match status" value="1"/>
</dbReference>
<dbReference type="KEGG" id="sapo:SAPIO_CDS10749"/>
<evidence type="ECO:0000256" key="9">
    <source>
        <dbReference type="ARBA" id="ARBA00023295"/>
    </source>
</evidence>
<dbReference type="InterPro" id="IPR002772">
    <property type="entry name" value="Glyco_hydro_3_C"/>
</dbReference>
<dbReference type="FunFam" id="3.20.20.300:FF:000006">
    <property type="entry name" value="Beta-glucosidase H"/>
    <property type="match status" value="1"/>
</dbReference>
<dbReference type="Gene3D" id="3.40.50.1700">
    <property type="entry name" value="Glycoside hydrolase family 3 C-terminal domain"/>
    <property type="match status" value="1"/>
</dbReference>
<evidence type="ECO:0000256" key="2">
    <source>
        <dbReference type="ARBA" id="ARBA00004987"/>
    </source>
</evidence>
<evidence type="ECO:0000259" key="15">
    <source>
        <dbReference type="PROSITE" id="PS51820"/>
    </source>
</evidence>
<dbReference type="GO" id="GO:0030245">
    <property type="term" value="P:cellulose catabolic process"/>
    <property type="evidence" value="ECO:0007669"/>
    <property type="project" value="UniProtKB-KW"/>
</dbReference>
<gene>
    <name evidence="16" type="ORF">SAPIO_CDS10749</name>
</gene>
<keyword evidence="8" id="KW-0119">Carbohydrate metabolism</keyword>
<dbReference type="OMA" id="GNETGNC"/>
<dbReference type="Gene3D" id="3.20.20.300">
    <property type="entry name" value="Glycoside hydrolase, family 3, N-terminal domain"/>
    <property type="match status" value="1"/>
</dbReference>
<evidence type="ECO:0000256" key="13">
    <source>
        <dbReference type="ARBA" id="ARBA00041603"/>
    </source>
</evidence>
<evidence type="ECO:0000313" key="16">
    <source>
        <dbReference type="EMBL" id="KEZ38722.1"/>
    </source>
</evidence>
<dbReference type="InterPro" id="IPR037524">
    <property type="entry name" value="PA14/GLEYA"/>
</dbReference>
<dbReference type="InterPro" id="IPR036881">
    <property type="entry name" value="Glyco_hydro_3_C_sf"/>
</dbReference>
<accession>A0A084FUG0</accession>